<accession>A0A0V8JAU3</accession>
<dbReference type="SMART" id="SM00422">
    <property type="entry name" value="HTH_MERR"/>
    <property type="match status" value="1"/>
</dbReference>
<dbReference type="Gene3D" id="1.10.1660.10">
    <property type="match status" value="1"/>
</dbReference>
<evidence type="ECO:0000256" key="1">
    <source>
        <dbReference type="ARBA" id="ARBA00023125"/>
    </source>
</evidence>
<dbReference type="GO" id="GO:0003677">
    <property type="term" value="F:DNA binding"/>
    <property type="evidence" value="ECO:0007669"/>
    <property type="project" value="UniProtKB-KW"/>
</dbReference>
<dbReference type="InterPro" id="IPR009061">
    <property type="entry name" value="DNA-bd_dom_put_sf"/>
</dbReference>
<dbReference type="InterPro" id="IPR047057">
    <property type="entry name" value="MerR_fam"/>
</dbReference>
<dbReference type="Pfam" id="PF13411">
    <property type="entry name" value="MerR_1"/>
    <property type="match status" value="1"/>
</dbReference>
<evidence type="ECO:0000259" key="2">
    <source>
        <dbReference type="PROSITE" id="PS50937"/>
    </source>
</evidence>
<dbReference type="AlphaFoldDB" id="A0A0V8JAU3"/>
<evidence type="ECO:0000313" key="4">
    <source>
        <dbReference type="Proteomes" id="UP000054099"/>
    </source>
</evidence>
<keyword evidence="1" id="KW-0238">DNA-binding</keyword>
<organism evidence="3 4">
    <name type="scientific">Fictibacillus enclensis</name>
    <dbReference type="NCBI Taxonomy" id="1017270"/>
    <lineage>
        <taxon>Bacteria</taxon>
        <taxon>Bacillati</taxon>
        <taxon>Bacillota</taxon>
        <taxon>Bacilli</taxon>
        <taxon>Bacillales</taxon>
        <taxon>Fictibacillaceae</taxon>
        <taxon>Fictibacillus</taxon>
    </lineage>
</organism>
<dbReference type="Proteomes" id="UP000054099">
    <property type="component" value="Unassembled WGS sequence"/>
</dbReference>
<dbReference type="PANTHER" id="PTHR30204">
    <property type="entry name" value="REDOX-CYCLING DRUG-SENSING TRANSCRIPTIONAL ACTIVATOR SOXR"/>
    <property type="match status" value="1"/>
</dbReference>
<dbReference type="EMBL" id="LNQN01000001">
    <property type="protein sequence ID" value="KSU84026.1"/>
    <property type="molecule type" value="Genomic_DNA"/>
</dbReference>
<reference evidence="3 4" key="1">
    <citation type="journal article" date="2014" name="Antonie Van Leeuwenhoek">
        <title>Fictibacillus enclensis sp. nov., isolated from marine sediment.</title>
        <authorList>
            <person name="Dastager S.G."/>
            <person name="Mawlankar R."/>
            <person name="Srinivasan K."/>
            <person name="Tang S.K."/>
            <person name="Lee J.C."/>
            <person name="Ramana V.V."/>
            <person name="Shouche Y.S."/>
        </authorList>
    </citation>
    <scope>NUCLEOTIDE SEQUENCE [LARGE SCALE GENOMIC DNA]</scope>
    <source>
        <strain evidence="3 4">NIO-1003</strain>
    </source>
</reference>
<name>A0A0V8JAU3_9BACL</name>
<gene>
    <name evidence="3" type="ORF">AS030_00170</name>
</gene>
<dbReference type="SUPFAM" id="SSF46955">
    <property type="entry name" value="Putative DNA-binding domain"/>
    <property type="match status" value="1"/>
</dbReference>
<dbReference type="OrthoDB" id="166060at2"/>
<evidence type="ECO:0000313" key="3">
    <source>
        <dbReference type="EMBL" id="KSU84026.1"/>
    </source>
</evidence>
<proteinExistence type="predicted"/>
<feature type="domain" description="HTH merR-type" evidence="2">
    <location>
        <begin position="1"/>
        <end position="66"/>
    </location>
</feature>
<keyword evidence="4" id="KW-1185">Reference proteome</keyword>
<dbReference type="GO" id="GO:0003700">
    <property type="term" value="F:DNA-binding transcription factor activity"/>
    <property type="evidence" value="ECO:0007669"/>
    <property type="project" value="InterPro"/>
</dbReference>
<dbReference type="PROSITE" id="PS50937">
    <property type="entry name" value="HTH_MERR_2"/>
    <property type="match status" value="1"/>
</dbReference>
<comment type="caution">
    <text evidence="3">The sequence shown here is derived from an EMBL/GenBank/DDBJ whole genome shotgun (WGS) entry which is preliminary data.</text>
</comment>
<protein>
    <recommendedName>
        <fullName evidence="2">HTH merR-type domain-containing protein</fullName>
    </recommendedName>
</protein>
<sequence length="135" mass="15689">MSELATLAGVSKRTIDYYTKLGLLKAERSQSNYRFYSEEALEQLKWINYYKNQHLPLEKIKEKMASLNEHSGEYAETLQKVDMQLNTLEKDVQELKPLLQQLNKEQLKLAVKHMPAERVALLHSLLLIIGETPFV</sequence>
<dbReference type="InterPro" id="IPR000551">
    <property type="entry name" value="MerR-type_HTH_dom"/>
</dbReference>
<dbReference type="PANTHER" id="PTHR30204:SF95">
    <property type="entry name" value="HTH-TYPE TRANSCRIPTIONAL REGULATOR CUER"/>
    <property type="match status" value="1"/>
</dbReference>